<comment type="caution">
    <text evidence="1">The sequence shown here is derived from an EMBL/GenBank/DDBJ whole genome shotgun (WGS) entry which is preliminary data.</text>
</comment>
<keyword evidence="2" id="KW-1185">Reference proteome</keyword>
<dbReference type="Proteomes" id="UP000220959">
    <property type="component" value="Unassembled WGS sequence"/>
</dbReference>
<dbReference type="EMBL" id="NMTR01000021">
    <property type="protein sequence ID" value="PDX60654.1"/>
    <property type="molecule type" value="Genomic_DNA"/>
</dbReference>
<name>A0ACC9CY16_9FIRM</name>
<protein>
    <submittedName>
        <fullName evidence="1">Stage III sporulation protein AH</fullName>
    </submittedName>
</protein>
<accession>A0ACC9CY16</accession>
<sequence>MRALSQNTRRATAVTLAAALLIAVYLNWQYARTGSIETEETAQMVAASVEEPVQAEAILDELPTEAEAVSSANKNYGEAQLVSVASDSGAKFFEQARLKREKAHDEALDTIRKTMKSSSLSAEEKKEYTDQMTAGLEDLNAENEIETLIKAKGFADCLCFLQSGRADLTVMTSGEPLTAAQVAQIRDVVLSKSTVPAQNITVVEVK</sequence>
<proteinExistence type="predicted"/>
<reference evidence="1 2" key="1">
    <citation type="journal article" date="2017" name="Front. Microbiol.">
        <title>New Insights into the Diversity of the Genus Faecalibacterium.</title>
        <authorList>
            <person name="Benevides L."/>
            <person name="Burman S."/>
            <person name="Martin R."/>
            <person name="Robert V."/>
            <person name="Thomas M."/>
            <person name="Miquel S."/>
            <person name="Chain F."/>
            <person name="Sokol H."/>
            <person name="Bermudez-Humaran L.G."/>
            <person name="Morrison M."/>
            <person name="Langella P."/>
            <person name="Azevedo V.A."/>
            <person name="Chatel J.M."/>
            <person name="Soares S."/>
        </authorList>
    </citation>
    <scope>NUCLEOTIDE SEQUENCE [LARGE SCALE GENOMIC DNA]</scope>
    <source>
        <strain evidence="2">CNCM I-4541</strain>
    </source>
</reference>
<evidence type="ECO:0000313" key="1">
    <source>
        <dbReference type="EMBL" id="PDX60654.1"/>
    </source>
</evidence>
<organism evidence="1 2">
    <name type="scientific">Faecalibacterium langellae</name>
    <dbReference type="NCBI Taxonomy" id="3435293"/>
    <lineage>
        <taxon>Bacteria</taxon>
        <taxon>Bacillati</taxon>
        <taxon>Bacillota</taxon>
        <taxon>Clostridia</taxon>
        <taxon>Eubacteriales</taxon>
        <taxon>Oscillospiraceae</taxon>
        <taxon>Faecalibacterium</taxon>
    </lineage>
</organism>
<evidence type="ECO:0000313" key="2">
    <source>
        <dbReference type="Proteomes" id="UP000220959"/>
    </source>
</evidence>
<gene>
    <name evidence="1" type="ORF">CGS49_11785</name>
</gene>